<dbReference type="InterPro" id="IPR058605">
    <property type="entry name" value="BsaP_C"/>
</dbReference>
<dbReference type="eggNOG" id="ENOG5033ASY">
    <property type="taxonomic scope" value="Bacteria"/>
</dbReference>
<feature type="domain" description="Biotin synthase auxiliary protein C-terminal" evidence="8">
    <location>
        <begin position="41"/>
        <end position="63"/>
    </location>
</feature>
<name>I0UZ44_9PSEU</name>
<evidence type="ECO:0000313" key="10">
    <source>
        <dbReference type="Proteomes" id="UP000004691"/>
    </source>
</evidence>
<sequence length="70" mass="7585">MTTVYCVHCGGLLSASGHEVCRTPRTALEPPRYCSECARRMVVQVMPSGWTARCSRHGDISSTTPRATTG</sequence>
<comment type="cofactor">
    <cofactor evidence="1">
        <name>iron-sulfur cluster</name>
        <dbReference type="ChEBI" id="CHEBI:30408"/>
    </cofactor>
</comment>
<dbReference type="STRING" id="882086.SacxiDRAFT_0882"/>
<evidence type="ECO:0000256" key="1">
    <source>
        <dbReference type="ARBA" id="ARBA00001915"/>
    </source>
</evidence>
<keyword evidence="2" id="KW-0479">Metal-binding</keyword>
<dbReference type="AlphaFoldDB" id="I0UZ44"/>
<keyword evidence="3" id="KW-0093">Biotin biosynthesis</keyword>
<keyword evidence="4" id="KW-0408">Iron</keyword>
<proteinExistence type="inferred from homology"/>
<comment type="function">
    <text evidence="5">Required for the activity of the biotin synthase BioB.</text>
</comment>
<dbReference type="OrthoDB" id="3829284at2"/>
<evidence type="ECO:0000256" key="5">
    <source>
        <dbReference type="ARBA" id="ARBA00093761"/>
    </source>
</evidence>
<gene>
    <name evidence="9" type="ORF">SacxiDRAFT_0882</name>
</gene>
<dbReference type="Pfam" id="PF26519">
    <property type="entry name" value="BsaP"/>
    <property type="match status" value="1"/>
</dbReference>
<evidence type="ECO:0000259" key="8">
    <source>
        <dbReference type="Pfam" id="PF26519"/>
    </source>
</evidence>
<evidence type="ECO:0000256" key="4">
    <source>
        <dbReference type="ARBA" id="ARBA00023004"/>
    </source>
</evidence>
<evidence type="ECO:0000256" key="6">
    <source>
        <dbReference type="ARBA" id="ARBA00093780"/>
    </source>
</evidence>
<organism evidence="9 10">
    <name type="scientific">Saccharomonospora xinjiangensis XJ-54</name>
    <dbReference type="NCBI Taxonomy" id="882086"/>
    <lineage>
        <taxon>Bacteria</taxon>
        <taxon>Bacillati</taxon>
        <taxon>Actinomycetota</taxon>
        <taxon>Actinomycetes</taxon>
        <taxon>Pseudonocardiales</taxon>
        <taxon>Pseudonocardiaceae</taxon>
        <taxon>Saccharomonospora</taxon>
    </lineage>
</organism>
<evidence type="ECO:0000256" key="2">
    <source>
        <dbReference type="ARBA" id="ARBA00022723"/>
    </source>
</evidence>
<evidence type="ECO:0000256" key="7">
    <source>
        <dbReference type="ARBA" id="ARBA00093796"/>
    </source>
</evidence>
<keyword evidence="10" id="KW-1185">Reference proteome</keyword>
<dbReference type="HOGENOM" id="CLU_166664_1_0_11"/>
<evidence type="ECO:0000313" key="9">
    <source>
        <dbReference type="EMBL" id="EID53147.1"/>
    </source>
</evidence>
<dbReference type="RefSeq" id="WP_006237261.1">
    <property type="nucleotide sequence ID" value="NZ_JH636049.1"/>
</dbReference>
<evidence type="ECO:0000256" key="3">
    <source>
        <dbReference type="ARBA" id="ARBA00022756"/>
    </source>
</evidence>
<comment type="similarity">
    <text evidence="6">Belongs to the BsaP family.</text>
</comment>
<accession>I0UZ44</accession>
<reference evidence="9 10" key="1">
    <citation type="submission" date="2012-01" db="EMBL/GenBank/DDBJ databases">
        <title>Improved High-Quality Draft sequence of Saccharomonospora xinjiangensis XJ-54.</title>
        <authorList>
            <consortium name="US DOE Joint Genome Institute"/>
            <person name="Lucas S."/>
            <person name="Han J."/>
            <person name="Lapidus A."/>
            <person name="Cheng J.-F."/>
            <person name="Goodwin L."/>
            <person name="Pitluck S."/>
            <person name="Peters L."/>
            <person name="Mikhailova N."/>
            <person name="Teshima H."/>
            <person name="Detter J.C."/>
            <person name="Han C."/>
            <person name="Tapia R."/>
            <person name="Land M."/>
            <person name="Hauser L."/>
            <person name="Kyrpides N."/>
            <person name="Ivanova N."/>
            <person name="Pagani I."/>
            <person name="Brambilla E.-M."/>
            <person name="Klenk H.-P."/>
            <person name="Woyke T."/>
        </authorList>
    </citation>
    <scope>NUCLEOTIDE SEQUENCE [LARGE SCALE GENOMIC DNA]</scope>
    <source>
        <strain evidence="9 10">XJ-54</strain>
    </source>
</reference>
<dbReference type="Proteomes" id="UP000004691">
    <property type="component" value="Unassembled WGS sequence"/>
</dbReference>
<protein>
    <recommendedName>
        <fullName evidence="7">Biotin synthase auxiliary protein</fullName>
    </recommendedName>
</protein>
<dbReference type="EMBL" id="JH636049">
    <property type="protein sequence ID" value="EID53147.1"/>
    <property type="molecule type" value="Genomic_DNA"/>
</dbReference>